<dbReference type="AlphaFoldDB" id="A0A919UKZ4"/>
<feature type="compositionally biased region" description="Basic and acidic residues" evidence="1">
    <location>
        <begin position="32"/>
        <end position="41"/>
    </location>
</feature>
<feature type="region of interest" description="Disordered" evidence="1">
    <location>
        <begin position="1"/>
        <end position="69"/>
    </location>
</feature>
<sequence length="69" mass="7261">MPKNGSTIVPSRFTTVPPNSTQNARGSPPILDWRKDGSKEDEGGEGGAVTVTRPPWTTGREACESFSGG</sequence>
<feature type="compositionally biased region" description="Polar residues" evidence="1">
    <location>
        <begin position="1"/>
        <end position="25"/>
    </location>
</feature>
<evidence type="ECO:0000313" key="3">
    <source>
        <dbReference type="Proteomes" id="UP000640052"/>
    </source>
</evidence>
<dbReference type="Proteomes" id="UP000640052">
    <property type="component" value="Unassembled WGS sequence"/>
</dbReference>
<comment type="caution">
    <text evidence="2">The sequence shown here is derived from an EMBL/GenBank/DDBJ whole genome shotgun (WGS) entry which is preliminary data.</text>
</comment>
<name>A0A919UKZ4_9ACTN</name>
<dbReference type="EMBL" id="BOOA01000030">
    <property type="protein sequence ID" value="GIH25576.1"/>
    <property type="molecule type" value="Genomic_DNA"/>
</dbReference>
<organism evidence="2 3">
    <name type="scientific">Acrocarpospora phusangensis</name>
    <dbReference type="NCBI Taxonomy" id="1070424"/>
    <lineage>
        <taxon>Bacteria</taxon>
        <taxon>Bacillati</taxon>
        <taxon>Actinomycetota</taxon>
        <taxon>Actinomycetes</taxon>
        <taxon>Streptosporangiales</taxon>
        <taxon>Streptosporangiaceae</taxon>
        <taxon>Acrocarpospora</taxon>
    </lineage>
</organism>
<reference evidence="2" key="1">
    <citation type="submission" date="2021-01" db="EMBL/GenBank/DDBJ databases">
        <title>Whole genome shotgun sequence of Acrocarpospora phusangensis NBRC 108782.</title>
        <authorList>
            <person name="Komaki H."/>
            <person name="Tamura T."/>
        </authorList>
    </citation>
    <scope>NUCLEOTIDE SEQUENCE</scope>
    <source>
        <strain evidence="2">NBRC 108782</strain>
    </source>
</reference>
<proteinExistence type="predicted"/>
<evidence type="ECO:0000313" key="2">
    <source>
        <dbReference type="EMBL" id="GIH25576.1"/>
    </source>
</evidence>
<keyword evidence="3" id="KW-1185">Reference proteome</keyword>
<protein>
    <submittedName>
        <fullName evidence="2">Uncharacterized protein</fullName>
    </submittedName>
</protein>
<accession>A0A919UKZ4</accession>
<evidence type="ECO:0000256" key="1">
    <source>
        <dbReference type="SAM" id="MobiDB-lite"/>
    </source>
</evidence>
<gene>
    <name evidence="2" type="ORF">Aph01nite_38860</name>
</gene>